<reference evidence="1" key="1">
    <citation type="submission" date="2024-07" db="EMBL/GenBank/DDBJ databases">
        <authorList>
            <person name="Kim Y.J."/>
            <person name="Jeong J.Y."/>
        </authorList>
    </citation>
    <scope>NUCLEOTIDE SEQUENCE</scope>
    <source>
        <strain evidence="1">GIHE-MW2</strain>
    </source>
</reference>
<dbReference type="AlphaFoldDB" id="A0AAU8JAD2"/>
<sequence>MFDWRKFILLNLIVLNIALVILGFSSLVSAKPTLATLPGQEEVMAQNPRVQRWDYWRIRLRTTSLEEDWKTVIESGKNGWEMINCDVESSDNSILCFFKRPI</sequence>
<protein>
    <submittedName>
        <fullName evidence="1">Uncharacterized protein</fullName>
    </submittedName>
</protein>
<dbReference type="EMBL" id="CP159837">
    <property type="protein sequence ID" value="XCM36110.1"/>
    <property type="molecule type" value="Genomic_DNA"/>
</dbReference>
<organism evidence="1">
    <name type="scientific">Planktothricoides raciborskii GIHE-MW2</name>
    <dbReference type="NCBI Taxonomy" id="2792601"/>
    <lineage>
        <taxon>Bacteria</taxon>
        <taxon>Bacillati</taxon>
        <taxon>Cyanobacteriota</taxon>
        <taxon>Cyanophyceae</taxon>
        <taxon>Oscillatoriophycideae</taxon>
        <taxon>Oscillatoriales</taxon>
        <taxon>Oscillatoriaceae</taxon>
        <taxon>Planktothricoides</taxon>
    </lineage>
</organism>
<dbReference type="RefSeq" id="WP_054464118.1">
    <property type="nucleotide sequence ID" value="NZ_CP159837.1"/>
</dbReference>
<accession>A0AAU8JAD2</accession>
<name>A0AAU8JAD2_9CYAN</name>
<evidence type="ECO:0000313" key="1">
    <source>
        <dbReference type="EMBL" id="XCM36110.1"/>
    </source>
</evidence>
<gene>
    <name evidence="1" type="ORF">ABWT76_004844</name>
</gene>
<proteinExistence type="predicted"/>